<keyword evidence="12" id="KW-1185">Reference proteome</keyword>
<evidence type="ECO:0000256" key="7">
    <source>
        <dbReference type="HAMAP-Rule" id="MF_00218"/>
    </source>
</evidence>
<evidence type="ECO:0000256" key="9">
    <source>
        <dbReference type="RuleBase" id="RU004169"/>
    </source>
</evidence>
<evidence type="ECO:0000313" key="11">
    <source>
        <dbReference type="EMBL" id="MBJ6359821.1"/>
    </source>
</evidence>
<feature type="binding site" evidence="7">
    <location>
        <position position="149"/>
    </location>
    <ligand>
        <name>substrate</name>
    </ligand>
</feature>
<dbReference type="SUPFAM" id="SSF51726">
    <property type="entry name" value="UROD/MetE-like"/>
    <property type="match status" value="1"/>
</dbReference>
<comment type="function">
    <text evidence="7">Catalyzes the decarboxylation of four acetate groups of uroporphyrinogen-III to yield coproporphyrinogen-III.</text>
</comment>
<comment type="similarity">
    <text evidence="2 7 9">Belongs to the uroporphyrinogen decarboxylase family.</text>
</comment>
<dbReference type="GO" id="GO:0005829">
    <property type="term" value="C:cytosol"/>
    <property type="evidence" value="ECO:0007669"/>
    <property type="project" value="TreeGrafter"/>
</dbReference>
<feature type="binding site" evidence="7">
    <location>
        <begin position="25"/>
        <end position="29"/>
    </location>
    <ligand>
        <name>substrate</name>
    </ligand>
</feature>
<feature type="site" description="Transition state stabilizer" evidence="7">
    <location>
        <position position="74"/>
    </location>
</feature>
<name>A0A934IUZ8_9BACL</name>
<keyword evidence="7" id="KW-0963">Cytoplasm</keyword>
<evidence type="ECO:0000256" key="4">
    <source>
        <dbReference type="ARBA" id="ARBA00022793"/>
    </source>
</evidence>
<dbReference type="RefSeq" id="WP_199017347.1">
    <property type="nucleotide sequence ID" value="NZ_JAELUP010000001.1"/>
</dbReference>
<comment type="subcellular location">
    <subcellularLocation>
        <location evidence="7">Cytoplasm</location>
    </subcellularLocation>
</comment>
<evidence type="ECO:0000256" key="5">
    <source>
        <dbReference type="ARBA" id="ARBA00023239"/>
    </source>
</evidence>
<dbReference type="GO" id="GO:0004853">
    <property type="term" value="F:uroporphyrinogen decarboxylase activity"/>
    <property type="evidence" value="ECO:0007669"/>
    <property type="project" value="UniProtKB-UniRule"/>
</dbReference>
<accession>A0A934IUZ8</accession>
<feature type="domain" description="Uroporphyrinogen decarboxylase (URO-D)" evidence="10">
    <location>
        <begin position="20"/>
        <end position="29"/>
    </location>
</feature>
<gene>
    <name evidence="7 11" type="primary">hemE</name>
    <name evidence="11" type="ORF">JFN88_00575</name>
</gene>
<evidence type="ECO:0000256" key="1">
    <source>
        <dbReference type="ARBA" id="ARBA00004804"/>
    </source>
</evidence>
<dbReference type="Proteomes" id="UP000640274">
    <property type="component" value="Unassembled WGS sequence"/>
</dbReference>
<dbReference type="PANTHER" id="PTHR21091">
    <property type="entry name" value="METHYLTETRAHYDROFOLATE:HOMOCYSTEINE METHYLTRANSFERASE RELATED"/>
    <property type="match status" value="1"/>
</dbReference>
<proteinExistence type="inferred from homology"/>
<feature type="binding site" evidence="7">
    <location>
        <position position="74"/>
    </location>
    <ligand>
        <name>substrate</name>
    </ligand>
</feature>
<comment type="pathway">
    <text evidence="1 7 8">Porphyrin-containing compound metabolism; protoporphyrin-IX biosynthesis; coproporphyrinogen-III from 5-aminolevulinate: step 4/4.</text>
</comment>
<dbReference type="InterPro" id="IPR038071">
    <property type="entry name" value="UROD/MetE-like_sf"/>
</dbReference>
<dbReference type="InterPro" id="IPR000257">
    <property type="entry name" value="Uroporphyrinogen_deCOase"/>
</dbReference>
<keyword evidence="6 7" id="KW-0627">Porphyrin biosynthesis</keyword>
<evidence type="ECO:0000256" key="8">
    <source>
        <dbReference type="RuleBase" id="RU000554"/>
    </source>
</evidence>
<comment type="catalytic activity">
    <reaction evidence="7 8">
        <text>uroporphyrinogen III + 4 H(+) = coproporphyrinogen III + 4 CO2</text>
        <dbReference type="Rhea" id="RHEA:19865"/>
        <dbReference type="ChEBI" id="CHEBI:15378"/>
        <dbReference type="ChEBI" id="CHEBI:16526"/>
        <dbReference type="ChEBI" id="CHEBI:57308"/>
        <dbReference type="ChEBI" id="CHEBI:57309"/>
        <dbReference type="EC" id="4.1.1.37"/>
    </reaction>
</comment>
<dbReference type="PROSITE" id="PS00906">
    <property type="entry name" value="UROD_1"/>
    <property type="match status" value="1"/>
</dbReference>
<dbReference type="AlphaFoldDB" id="A0A934IUZ8"/>
<evidence type="ECO:0000256" key="3">
    <source>
        <dbReference type="ARBA" id="ARBA00012288"/>
    </source>
</evidence>
<dbReference type="EC" id="4.1.1.37" evidence="3 7"/>
<evidence type="ECO:0000256" key="6">
    <source>
        <dbReference type="ARBA" id="ARBA00023244"/>
    </source>
</evidence>
<dbReference type="Pfam" id="PF01208">
    <property type="entry name" value="URO-D"/>
    <property type="match status" value="1"/>
</dbReference>
<comment type="caution">
    <text evidence="11">The sequence shown here is derived from an EMBL/GenBank/DDBJ whole genome shotgun (WGS) entry which is preliminary data.</text>
</comment>
<dbReference type="InterPro" id="IPR006361">
    <property type="entry name" value="Uroporphyrinogen_deCO2ase_HemE"/>
</dbReference>
<evidence type="ECO:0000256" key="2">
    <source>
        <dbReference type="ARBA" id="ARBA00009935"/>
    </source>
</evidence>
<dbReference type="GO" id="GO:0006782">
    <property type="term" value="P:protoporphyrinogen IX biosynthetic process"/>
    <property type="evidence" value="ECO:0007669"/>
    <property type="project" value="UniProtKB-UniRule"/>
</dbReference>
<organism evidence="11 12">
    <name type="scientific">Paenibacillus roseus</name>
    <dbReference type="NCBI Taxonomy" id="2798579"/>
    <lineage>
        <taxon>Bacteria</taxon>
        <taxon>Bacillati</taxon>
        <taxon>Bacillota</taxon>
        <taxon>Bacilli</taxon>
        <taxon>Bacillales</taxon>
        <taxon>Paenibacillaceae</taxon>
        <taxon>Paenibacillus</taxon>
    </lineage>
</organism>
<keyword evidence="5 7" id="KW-0456">Lyase</keyword>
<dbReference type="Gene3D" id="3.20.20.210">
    <property type="match status" value="1"/>
</dbReference>
<dbReference type="EMBL" id="JAELUP010000001">
    <property type="protein sequence ID" value="MBJ6359821.1"/>
    <property type="molecule type" value="Genomic_DNA"/>
</dbReference>
<reference evidence="11" key="1">
    <citation type="submission" date="2020-12" db="EMBL/GenBank/DDBJ databases">
        <authorList>
            <person name="Huq M.A."/>
        </authorList>
    </citation>
    <scope>NUCLEOTIDE SEQUENCE</scope>
    <source>
        <strain evidence="11">MAHUQ-46</strain>
    </source>
</reference>
<dbReference type="CDD" id="cd00717">
    <property type="entry name" value="URO-D"/>
    <property type="match status" value="1"/>
</dbReference>
<dbReference type="NCBIfam" id="TIGR01464">
    <property type="entry name" value="hemE"/>
    <property type="match status" value="1"/>
</dbReference>
<dbReference type="HAMAP" id="MF_00218">
    <property type="entry name" value="URO_D"/>
    <property type="match status" value="1"/>
</dbReference>
<feature type="binding site" evidence="7">
    <location>
        <position position="204"/>
    </location>
    <ligand>
        <name>substrate</name>
    </ligand>
</feature>
<comment type="subunit">
    <text evidence="7">Homodimer.</text>
</comment>
<feature type="binding site" evidence="7">
    <location>
        <position position="319"/>
    </location>
    <ligand>
        <name>substrate</name>
    </ligand>
</feature>
<keyword evidence="4 7" id="KW-0210">Decarboxylase</keyword>
<comment type="caution">
    <text evidence="7">Lacks conserved residue(s) required for the propagation of feature annotation.</text>
</comment>
<protein>
    <recommendedName>
        <fullName evidence="3 7">Uroporphyrinogen decarboxylase</fullName>
        <shortName evidence="7">UPD</shortName>
        <shortName evidence="7">URO-D</shortName>
        <ecNumber evidence="3 7">4.1.1.37</ecNumber>
    </recommendedName>
</protein>
<dbReference type="PANTHER" id="PTHR21091:SF169">
    <property type="entry name" value="UROPORPHYRINOGEN DECARBOXYLASE"/>
    <property type="match status" value="1"/>
</dbReference>
<evidence type="ECO:0000259" key="10">
    <source>
        <dbReference type="PROSITE" id="PS00906"/>
    </source>
</evidence>
<evidence type="ECO:0000313" key="12">
    <source>
        <dbReference type="Proteomes" id="UP000640274"/>
    </source>
</evidence>
<sequence>MTYNDRFIRACRKESVDQLPVWYMRQAGRYDPDYRKIKEKYSLLEICRQPELAAEVTMMPVHKLGVDAAILYSDIMNPVASIGIDFDIVQNIGPVIHNPIRTKADVERLKPIDVDGDLSHVIDTIRILDRELSVPLITFAGAPFTIASYLIEGRPSKNYIRTKEMMYSEPELWHLLMEKLGDMVITYLRAHIAAGGKAFQLFDSWVGALSPYDFQKFVLPTIERIFDSLSDLSQPKIYFPGVSSGELLPVLGNVKADVIGLDWRVSIAEGRRRLGGHYAVQGNLDPLVLTAPQAVIEEYAAAIIDQGLEQPGFIFNLGHGLFPEASLDKLRELTGFIHQYSQQKITALSGQRS</sequence>